<dbReference type="PANTHER" id="PTHR22726">
    <property type="entry name" value="METALLOENDOPEPTIDASE OMA1"/>
    <property type="match status" value="1"/>
</dbReference>
<feature type="domain" description="Peptidase M48" evidence="7">
    <location>
        <begin position="70"/>
        <end position="251"/>
    </location>
</feature>
<keyword evidence="4 6" id="KW-0862">Zinc</keyword>
<dbReference type="PROSITE" id="PS51257">
    <property type="entry name" value="PROKAR_LIPOPROTEIN"/>
    <property type="match status" value="1"/>
</dbReference>
<comment type="similarity">
    <text evidence="6">Belongs to the peptidase M48 family.</text>
</comment>
<keyword evidence="2" id="KW-0479">Metal-binding</keyword>
<dbReference type="GO" id="GO:0051603">
    <property type="term" value="P:proteolysis involved in protein catabolic process"/>
    <property type="evidence" value="ECO:0007669"/>
    <property type="project" value="TreeGrafter"/>
</dbReference>
<accession>A0A6S6SKB4</accession>
<name>A0A6S6SKB4_9BACT</name>
<dbReference type="GO" id="GO:0016020">
    <property type="term" value="C:membrane"/>
    <property type="evidence" value="ECO:0007669"/>
    <property type="project" value="TreeGrafter"/>
</dbReference>
<gene>
    <name evidence="8" type="ORF">HELGO_WM13515</name>
</gene>
<evidence type="ECO:0000256" key="6">
    <source>
        <dbReference type="RuleBase" id="RU003983"/>
    </source>
</evidence>
<dbReference type="InterPro" id="IPR051156">
    <property type="entry name" value="Mito/Outer_Membr_Metalloprot"/>
</dbReference>
<dbReference type="Pfam" id="PF01435">
    <property type="entry name" value="Peptidase_M48"/>
    <property type="match status" value="1"/>
</dbReference>
<evidence type="ECO:0000256" key="3">
    <source>
        <dbReference type="ARBA" id="ARBA00022801"/>
    </source>
</evidence>
<dbReference type="InterPro" id="IPR001915">
    <property type="entry name" value="Peptidase_M48"/>
</dbReference>
<proteinExistence type="inferred from homology"/>
<dbReference type="AlphaFoldDB" id="A0A6S6SKB4"/>
<sequence length="263" mass="28562">MKIILSILIITFIVSCTKAPITGRNQFILIDTQKELALGAEASVQTITENKDKVDIDLQALAKVQAISSKIANVANKYVTKSGLPDFKWEFHVISDDKTINAFCLPGGKIFVYTGIMNIAKNDAQLATVIAHEVAHAIARHSAERMTTQMGVNLVSQIGLASLSGNVSSGNLQLINTAFGIGSGLGVLKHSRSQESESDHIGIMIMAEAGYDPRESISFWQNMKEATSSKGAEFLSTHPLPETRINDLKKLSVQAYKIYKANI</sequence>
<evidence type="ECO:0000313" key="8">
    <source>
        <dbReference type="EMBL" id="CAA6805689.1"/>
    </source>
</evidence>
<dbReference type="CDD" id="cd07331">
    <property type="entry name" value="M48C_Oma1_like"/>
    <property type="match status" value="1"/>
</dbReference>
<evidence type="ECO:0000256" key="4">
    <source>
        <dbReference type="ARBA" id="ARBA00022833"/>
    </source>
</evidence>
<dbReference type="GO" id="GO:0004222">
    <property type="term" value="F:metalloendopeptidase activity"/>
    <property type="evidence" value="ECO:0007669"/>
    <property type="project" value="InterPro"/>
</dbReference>
<protein>
    <submittedName>
        <fullName evidence="8">Zn-dependent protease with chaperone function</fullName>
    </submittedName>
</protein>
<evidence type="ECO:0000259" key="7">
    <source>
        <dbReference type="Pfam" id="PF01435"/>
    </source>
</evidence>
<evidence type="ECO:0000256" key="1">
    <source>
        <dbReference type="ARBA" id="ARBA00022670"/>
    </source>
</evidence>
<keyword evidence="1 6" id="KW-0645">Protease</keyword>
<keyword evidence="3 6" id="KW-0378">Hydrolase</keyword>
<keyword evidence="5 6" id="KW-0482">Metalloprotease</keyword>
<comment type="cofactor">
    <cofactor evidence="6">
        <name>Zn(2+)</name>
        <dbReference type="ChEBI" id="CHEBI:29105"/>
    </cofactor>
    <text evidence="6">Binds 1 zinc ion per subunit.</text>
</comment>
<dbReference type="PANTHER" id="PTHR22726:SF1">
    <property type="entry name" value="METALLOENDOPEPTIDASE OMA1, MITOCHONDRIAL"/>
    <property type="match status" value="1"/>
</dbReference>
<evidence type="ECO:0000256" key="2">
    <source>
        <dbReference type="ARBA" id="ARBA00022723"/>
    </source>
</evidence>
<reference evidence="8" key="1">
    <citation type="submission" date="2020-01" db="EMBL/GenBank/DDBJ databases">
        <authorList>
            <person name="Meier V. D."/>
            <person name="Meier V D."/>
        </authorList>
    </citation>
    <scope>NUCLEOTIDE SEQUENCE</scope>
    <source>
        <strain evidence="8">HLG_WM_MAG_12</strain>
    </source>
</reference>
<organism evidence="8">
    <name type="scientific">uncultured Campylobacterales bacterium</name>
    <dbReference type="NCBI Taxonomy" id="352960"/>
    <lineage>
        <taxon>Bacteria</taxon>
        <taxon>Pseudomonadati</taxon>
        <taxon>Campylobacterota</taxon>
        <taxon>Epsilonproteobacteria</taxon>
        <taxon>Campylobacterales</taxon>
        <taxon>environmental samples</taxon>
    </lineage>
</organism>
<dbReference type="EMBL" id="CACVAW010000020">
    <property type="protein sequence ID" value="CAA6805689.1"/>
    <property type="molecule type" value="Genomic_DNA"/>
</dbReference>
<dbReference type="GO" id="GO:0046872">
    <property type="term" value="F:metal ion binding"/>
    <property type="evidence" value="ECO:0007669"/>
    <property type="project" value="UniProtKB-KW"/>
</dbReference>
<evidence type="ECO:0000256" key="5">
    <source>
        <dbReference type="ARBA" id="ARBA00023049"/>
    </source>
</evidence>
<dbReference type="Gene3D" id="3.30.2010.10">
    <property type="entry name" value="Metalloproteases ('zincins'), catalytic domain"/>
    <property type="match status" value="1"/>
</dbReference>